<dbReference type="GO" id="GO:0070069">
    <property type="term" value="C:cytochrome complex"/>
    <property type="evidence" value="ECO:0007669"/>
    <property type="project" value="UniProtKB-UniRule"/>
</dbReference>
<evidence type="ECO:0000256" key="7">
    <source>
        <dbReference type="ARBA" id="ARBA00022723"/>
    </source>
</evidence>
<comment type="similarity">
    <text evidence="2 12">Belongs to the cytochrome ubiquinol oxidase subunit 1 family.</text>
</comment>
<sequence length="446" mass="48593">MDSVLLSRMLFGTSMAFHIIFATLGVGVTLMIFFAEILHWIKKDRDYGVMAKRWTKGFAILLGVAIPSGTIVGVMLSLLWPGFMEIVGKVIAVPFQIEIFAFFLEAVFMSIYVYAADRLSNVMRIVSVAFVAFGASSSAFLINIAHSWMNTPRGFDVVDGAITDIDPWAAVLNPSMAVTSKHVLATAYMTGAFVLVSIAAFRLLRKTSSGQERAYHKKGLMLALVIALLASLYTATNGHSTAGMLHEEMPLKLAAAEGLFETQANAPLAIMGIPDVEAEAVVGGIEIPGMLSWLATGSSDGVVQGLNDFPQDEWPPLFVHTLFNLMVGIGFSLIGIAVLALGWAIVFRRRNLPTWLLVVLVTTGPLSMLGIEFGWIFSCVGRQPWTIYGFQLTSSAATNSGNVGILFFLFISLYIMLLVMTGLVLRYYFARNPVYKDLQAPQGEAF</sequence>
<keyword evidence="10 12" id="KW-0408">Iron</keyword>
<dbReference type="GO" id="GO:0046872">
    <property type="term" value="F:metal ion binding"/>
    <property type="evidence" value="ECO:0007669"/>
    <property type="project" value="UniProtKB-UniRule"/>
</dbReference>
<evidence type="ECO:0000256" key="4">
    <source>
        <dbReference type="ARBA" id="ARBA00022475"/>
    </source>
</evidence>
<dbReference type="AlphaFoldDB" id="A0A323TJN7"/>
<evidence type="ECO:0000256" key="2">
    <source>
        <dbReference type="ARBA" id="ARBA00009819"/>
    </source>
</evidence>
<keyword evidence="3 12" id="KW-0813">Transport</keyword>
<dbReference type="GO" id="GO:0005886">
    <property type="term" value="C:plasma membrane"/>
    <property type="evidence" value="ECO:0007669"/>
    <property type="project" value="UniProtKB-SubCell"/>
</dbReference>
<keyword evidence="9 12" id="KW-1133">Transmembrane helix</keyword>
<accession>A0A323TJN7</accession>
<evidence type="ECO:0000256" key="3">
    <source>
        <dbReference type="ARBA" id="ARBA00022448"/>
    </source>
</evidence>
<organism evidence="13 14">
    <name type="scientific">Salipaludibacillus keqinensis</name>
    <dbReference type="NCBI Taxonomy" id="2045207"/>
    <lineage>
        <taxon>Bacteria</taxon>
        <taxon>Bacillati</taxon>
        <taxon>Bacillota</taxon>
        <taxon>Bacilli</taxon>
        <taxon>Bacillales</taxon>
        <taxon>Bacillaceae</taxon>
    </lineage>
</organism>
<evidence type="ECO:0000313" key="14">
    <source>
        <dbReference type="Proteomes" id="UP000248214"/>
    </source>
</evidence>
<feature type="transmembrane region" description="Helical" evidence="12">
    <location>
        <begin position="15"/>
        <end position="38"/>
    </location>
</feature>
<dbReference type="Proteomes" id="UP000248214">
    <property type="component" value="Unassembled WGS sequence"/>
</dbReference>
<feature type="transmembrane region" description="Helical" evidence="12">
    <location>
        <begin position="183"/>
        <end position="204"/>
    </location>
</feature>
<protein>
    <submittedName>
        <fullName evidence="13">Cytochrome ubiquinol oxidase subunit I</fullName>
    </submittedName>
</protein>
<evidence type="ECO:0000256" key="11">
    <source>
        <dbReference type="ARBA" id="ARBA00023136"/>
    </source>
</evidence>
<keyword evidence="4 12" id="KW-1003">Cell membrane</keyword>
<evidence type="ECO:0000313" key="13">
    <source>
        <dbReference type="EMBL" id="PYZ94989.1"/>
    </source>
</evidence>
<comment type="caution">
    <text evidence="13">The sequence shown here is derived from an EMBL/GenBank/DDBJ whole genome shotgun (WGS) entry which is preliminary data.</text>
</comment>
<evidence type="ECO:0000256" key="10">
    <source>
        <dbReference type="ARBA" id="ARBA00023004"/>
    </source>
</evidence>
<comment type="subcellular location">
    <subcellularLocation>
        <location evidence="1">Cell membrane</location>
        <topology evidence="1">Multi-pass membrane protein</topology>
    </subcellularLocation>
</comment>
<keyword evidence="11 12" id="KW-0472">Membrane</keyword>
<dbReference type="PANTHER" id="PTHR30365">
    <property type="entry name" value="CYTOCHROME D UBIQUINOL OXIDASE"/>
    <property type="match status" value="1"/>
</dbReference>
<evidence type="ECO:0000256" key="8">
    <source>
        <dbReference type="ARBA" id="ARBA00022982"/>
    </source>
</evidence>
<evidence type="ECO:0000256" key="12">
    <source>
        <dbReference type="PIRNR" id="PIRNR006446"/>
    </source>
</evidence>
<evidence type="ECO:0000256" key="5">
    <source>
        <dbReference type="ARBA" id="ARBA00022617"/>
    </source>
</evidence>
<keyword evidence="6 12" id="KW-0812">Transmembrane</keyword>
<keyword evidence="14" id="KW-1185">Reference proteome</keyword>
<evidence type="ECO:0000256" key="1">
    <source>
        <dbReference type="ARBA" id="ARBA00004651"/>
    </source>
</evidence>
<feature type="transmembrane region" description="Helical" evidence="12">
    <location>
        <begin position="405"/>
        <end position="429"/>
    </location>
</feature>
<dbReference type="PIRSF" id="PIRSF006446">
    <property type="entry name" value="Cyt_quinol_oxidase_1"/>
    <property type="match status" value="1"/>
</dbReference>
<feature type="transmembrane region" description="Helical" evidence="12">
    <location>
        <begin position="354"/>
        <end position="377"/>
    </location>
</feature>
<dbReference type="InterPro" id="IPR002585">
    <property type="entry name" value="Cyt-d_ubiquinol_oxidase_su_1"/>
</dbReference>
<feature type="transmembrane region" description="Helical" evidence="12">
    <location>
        <begin position="219"/>
        <end position="236"/>
    </location>
</feature>
<keyword evidence="5 12" id="KW-0349">Heme</keyword>
<dbReference type="OrthoDB" id="9807042at2"/>
<evidence type="ECO:0000256" key="6">
    <source>
        <dbReference type="ARBA" id="ARBA00022692"/>
    </source>
</evidence>
<feature type="transmembrane region" description="Helical" evidence="12">
    <location>
        <begin position="95"/>
        <end position="115"/>
    </location>
</feature>
<dbReference type="GO" id="GO:0020037">
    <property type="term" value="F:heme binding"/>
    <property type="evidence" value="ECO:0007669"/>
    <property type="project" value="TreeGrafter"/>
</dbReference>
<gene>
    <name evidence="13" type="ORF">CR194_05590</name>
</gene>
<reference evidence="13 14" key="1">
    <citation type="submission" date="2017-10" db="EMBL/GenBank/DDBJ databases">
        <title>Bacillus sp. nov., a halophilic bacterium isolated from a Keqin Lake.</title>
        <authorList>
            <person name="Wang H."/>
        </authorList>
    </citation>
    <scope>NUCLEOTIDE SEQUENCE [LARGE SCALE GENOMIC DNA]</scope>
    <source>
        <strain evidence="13 14">KQ-12</strain>
    </source>
</reference>
<dbReference type="EMBL" id="PDOD01000001">
    <property type="protein sequence ID" value="PYZ94989.1"/>
    <property type="molecule type" value="Genomic_DNA"/>
</dbReference>
<dbReference type="PANTHER" id="PTHR30365:SF14">
    <property type="entry name" value="CYTOCHROME BD MENAQUINOL OXIDASE SUBUNIT I-RELATED"/>
    <property type="match status" value="1"/>
</dbReference>
<keyword evidence="7 12" id="KW-0479">Metal-binding</keyword>
<dbReference type="GO" id="GO:0009055">
    <property type="term" value="F:electron transfer activity"/>
    <property type="evidence" value="ECO:0007669"/>
    <property type="project" value="UniProtKB-UniRule"/>
</dbReference>
<feature type="transmembrane region" description="Helical" evidence="12">
    <location>
        <begin position="122"/>
        <end position="145"/>
    </location>
</feature>
<name>A0A323TJN7_9BACI</name>
<evidence type="ECO:0000256" key="9">
    <source>
        <dbReference type="ARBA" id="ARBA00022989"/>
    </source>
</evidence>
<feature type="transmembrane region" description="Helical" evidence="12">
    <location>
        <begin position="322"/>
        <end position="347"/>
    </location>
</feature>
<dbReference type="Pfam" id="PF01654">
    <property type="entry name" value="Cyt_bd_oxida_I"/>
    <property type="match status" value="1"/>
</dbReference>
<dbReference type="GO" id="GO:0019646">
    <property type="term" value="P:aerobic electron transport chain"/>
    <property type="evidence" value="ECO:0007669"/>
    <property type="project" value="InterPro"/>
</dbReference>
<dbReference type="RefSeq" id="WP_110608623.1">
    <property type="nucleotide sequence ID" value="NZ_PDOD01000001.1"/>
</dbReference>
<proteinExistence type="inferred from homology"/>
<dbReference type="GO" id="GO:0016682">
    <property type="term" value="F:oxidoreductase activity, acting on diphenols and related substances as donors, oxygen as acceptor"/>
    <property type="evidence" value="ECO:0007669"/>
    <property type="project" value="TreeGrafter"/>
</dbReference>
<feature type="transmembrane region" description="Helical" evidence="12">
    <location>
        <begin position="58"/>
        <end position="83"/>
    </location>
</feature>
<keyword evidence="8 12" id="KW-0249">Electron transport</keyword>